<proteinExistence type="predicted"/>
<reference evidence="2 3" key="1">
    <citation type="submission" date="2021-03" db="EMBL/GenBank/DDBJ databases">
        <title>Sequencing the genomes of 1000 actinobacteria strains.</title>
        <authorList>
            <person name="Klenk H.-P."/>
        </authorList>
    </citation>
    <scope>NUCLEOTIDE SEQUENCE [LARGE SCALE GENOMIC DNA]</scope>
    <source>
        <strain evidence="2 3">DSM 44580</strain>
    </source>
</reference>
<sequence>MPEPVTLTVLALVKVLGGKAILAKAALLAVKSQGFAQGALLVAQMLVILGSAAAGLTAGEHARKALRAAGEGGFPKAVSPGRKALHAAGPVWKVWHPV</sequence>
<feature type="transmembrane region" description="Helical" evidence="1">
    <location>
        <begin position="35"/>
        <end position="58"/>
    </location>
</feature>
<keyword evidence="3" id="KW-1185">Reference proteome</keyword>
<dbReference type="RefSeq" id="WP_086787028.1">
    <property type="nucleotide sequence ID" value="NZ_JAGIOO010000001.1"/>
</dbReference>
<keyword evidence="1" id="KW-0812">Transmembrane</keyword>
<evidence type="ECO:0000256" key="1">
    <source>
        <dbReference type="SAM" id="Phobius"/>
    </source>
</evidence>
<gene>
    <name evidence="2" type="ORF">JOF53_002559</name>
</gene>
<evidence type="ECO:0000313" key="2">
    <source>
        <dbReference type="EMBL" id="MBP2473687.1"/>
    </source>
</evidence>
<keyword evidence="1" id="KW-1133">Transmembrane helix</keyword>
<dbReference type="EMBL" id="JAGIOO010000001">
    <property type="protein sequence ID" value="MBP2473687.1"/>
    <property type="molecule type" value="Genomic_DNA"/>
</dbReference>
<comment type="caution">
    <text evidence="2">The sequence shown here is derived from an EMBL/GenBank/DDBJ whole genome shotgun (WGS) entry which is preliminary data.</text>
</comment>
<evidence type="ECO:0000313" key="3">
    <source>
        <dbReference type="Proteomes" id="UP001519363"/>
    </source>
</evidence>
<dbReference type="Proteomes" id="UP001519363">
    <property type="component" value="Unassembled WGS sequence"/>
</dbReference>
<name>A0ABS5ABM7_9PSEU</name>
<organism evidence="2 3">
    <name type="scientific">Crossiella equi</name>
    <dbReference type="NCBI Taxonomy" id="130796"/>
    <lineage>
        <taxon>Bacteria</taxon>
        <taxon>Bacillati</taxon>
        <taxon>Actinomycetota</taxon>
        <taxon>Actinomycetes</taxon>
        <taxon>Pseudonocardiales</taxon>
        <taxon>Pseudonocardiaceae</taxon>
        <taxon>Crossiella</taxon>
    </lineage>
</organism>
<accession>A0ABS5ABM7</accession>
<keyword evidence="1" id="KW-0472">Membrane</keyword>
<protein>
    <submittedName>
        <fullName evidence="2">Uncharacterized protein</fullName>
    </submittedName>
</protein>